<dbReference type="InterPro" id="IPR047928">
    <property type="entry name" value="Perm_prefix_1"/>
</dbReference>
<keyword evidence="2" id="KW-1133">Transmembrane helix</keyword>
<feature type="transmembrane region" description="Helical" evidence="2">
    <location>
        <begin position="249"/>
        <end position="270"/>
    </location>
</feature>
<keyword evidence="2" id="KW-0812">Transmembrane</keyword>
<dbReference type="RefSeq" id="WP_129230334.1">
    <property type="nucleotide sequence ID" value="NZ_SDPO01000001.1"/>
</dbReference>
<gene>
    <name evidence="3" type="ORF">ESP57_01480</name>
</gene>
<dbReference type="EMBL" id="SDPO01000001">
    <property type="protein sequence ID" value="RXZ50517.1"/>
    <property type="molecule type" value="Genomic_DNA"/>
</dbReference>
<evidence type="ECO:0000313" key="4">
    <source>
        <dbReference type="Proteomes" id="UP000292935"/>
    </source>
</evidence>
<proteinExistence type="predicted"/>
<name>A0A4Q2JV74_9MICO</name>
<feature type="transmembrane region" description="Helical" evidence="2">
    <location>
        <begin position="126"/>
        <end position="147"/>
    </location>
</feature>
<accession>A0A4Q2JV74</accession>
<dbReference type="NCBIfam" id="NF038403">
    <property type="entry name" value="perm_prefix_1"/>
    <property type="match status" value="1"/>
</dbReference>
<dbReference type="OrthoDB" id="9815852at2"/>
<keyword evidence="2" id="KW-0472">Membrane</keyword>
<feature type="transmembrane region" description="Helical" evidence="2">
    <location>
        <begin position="326"/>
        <end position="348"/>
    </location>
</feature>
<keyword evidence="4" id="KW-1185">Reference proteome</keyword>
<dbReference type="Proteomes" id="UP000292935">
    <property type="component" value="Unassembled WGS sequence"/>
</dbReference>
<evidence type="ECO:0000313" key="3">
    <source>
        <dbReference type="EMBL" id="RXZ50517.1"/>
    </source>
</evidence>
<organism evidence="3 4">
    <name type="scientific">Agromyces fucosus</name>
    <dbReference type="NCBI Taxonomy" id="41985"/>
    <lineage>
        <taxon>Bacteria</taxon>
        <taxon>Bacillati</taxon>
        <taxon>Actinomycetota</taxon>
        <taxon>Actinomycetes</taxon>
        <taxon>Micrococcales</taxon>
        <taxon>Microbacteriaceae</taxon>
        <taxon>Agromyces</taxon>
    </lineage>
</organism>
<dbReference type="AlphaFoldDB" id="A0A4Q2JV74"/>
<sequence>MNVITAYLETMFSAYPHNPRMLEAKAELHAMMEDAYTGYLAAGLSENEAVGRVITEFGNLDELAPQLGISAEIAPGSSSAAPVLSATTVPPAYAGSDTARRPAPAPVTRDEAERYADVRRRTEPRLAFAVAMFVVSPAALVALVTLSSGGAIGLGQDPAVLIGLACLLVVVVTGVLMVVRRDQELAPFRRLAAGEFTRAPGVDRWADELAAEVAPRRATALQVAIGLWILAASPVLAMSLLAPPAVTNSWIGVAVAGTLVMVATGLVVFIPTNWAQSVAETLTKTDGDGHASDERRSIVGVIAAFYWPLVVAIFLAWSFVGSAWGISWVIWPIAAVLFGALASGLSAVERYRAAQ</sequence>
<feature type="transmembrane region" description="Helical" evidence="2">
    <location>
        <begin position="223"/>
        <end position="243"/>
    </location>
</feature>
<protein>
    <submittedName>
        <fullName evidence="3">Uncharacterized protein</fullName>
    </submittedName>
</protein>
<comment type="caution">
    <text evidence="3">The sequence shown here is derived from an EMBL/GenBank/DDBJ whole genome shotgun (WGS) entry which is preliminary data.</text>
</comment>
<evidence type="ECO:0000256" key="1">
    <source>
        <dbReference type="SAM" id="MobiDB-lite"/>
    </source>
</evidence>
<reference evidence="3 4" key="1">
    <citation type="submission" date="2019-01" db="EMBL/GenBank/DDBJ databases">
        <authorList>
            <person name="Li J."/>
        </authorList>
    </citation>
    <scope>NUCLEOTIDE SEQUENCE [LARGE SCALE GENOMIC DNA]</scope>
    <source>
        <strain evidence="3 4">CCUG 35506</strain>
    </source>
</reference>
<feature type="region of interest" description="Disordered" evidence="1">
    <location>
        <begin position="92"/>
        <end position="114"/>
    </location>
</feature>
<evidence type="ECO:0000256" key="2">
    <source>
        <dbReference type="SAM" id="Phobius"/>
    </source>
</evidence>
<feature type="transmembrane region" description="Helical" evidence="2">
    <location>
        <begin position="159"/>
        <end position="179"/>
    </location>
</feature>
<feature type="transmembrane region" description="Helical" evidence="2">
    <location>
        <begin position="298"/>
        <end position="320"/>
    </location>
</feature>